<organism evidence="4 5">
    <name type="scientific">Flavobacterium agri</name>
    <dbReference type="NCBI Taxonomy" id="2743471"/>
    <lineage>
        <taxon>Bacteria</taxon>
        <taxon>Pseudomonadati</taxon>
        <taxon>Bacteroidota</taxon>
        <taxon>Flavobacteriia</taxon>
        <taxon>Flavobacteriales</taxon>
        <taxon>Flavobacteriaceae</taxon>
        <taxon>Flavobacterium</taxon>
    </lineage>
</organism>
<dbReference type="RefSeq" id="WP_176005406.1">
    <property type="nucleotide sequence ID" value="NZ_JABWMI010000008.1"/>
</dbReference>
<dbReference type="Pfam" id="PF13508">
    <property type="entry name" value="Acetyltransf_7"/>
    <property type="match status" value="1"/>
</dbReference>
<dbReference type="Gene3D" id="3.40.630.30">
    <property type="match status" value="2"/>
</dbReference>
<dbReference type="AlphaFoldDB" id="A0A7Y8Y186"/>
<dbReference type="SUPFAM" id="SSF55729">
    <property type="entry name" value="Acyl-CoA N-acyltransferases (Nat)"/>
    <property type="match status" value="2"/>
</dbReference>
<dbReference type="PANTHER" id="PTHR43800">
    <property type="entry name" value="PEPTIDYL-LYSINE N-ACETYLTRANSFERASE YJAB"/>
    <property type="match status" value="1"/>
</dbReference>
<comment type="caution">
    <text evidence="4">The sequence shown here is derived from an EMBL/GenBank/DDBJ whole genome shotgun (WGS) entry which is preliminary data.</text>
</comment>
<keyword evidence="5" id="KW-1185">Reference proteome</keyword>
<dbReference type="CDD" id="cd04301">
    <property type="entry name" value="NAT_SF"/>
    <property type="match status" value="1"/>
</dbReference>
<dbReference type="PROSITE" id="PS51186">
    <property type="entry name" value="GNAT"/>
    <property type="match status" value="2"/>
</dbReference>
<evidence type="ECO:0000313" key="4">
    <source>
        <dbReference type="EMBL" id="NYA70581.1"/>
    </source>
</evidence>
<name>A0A7Y8Y186_9FLAO</name>
<gene>
    <name evidence="4" type="ORF">HZF10_06595</name>
</gene>
<feature type="domain" description="N-acetyltransferase" evidence="3">
    <location>
        <begin position="4"/>
        <end position="152"/>
    </location>
</feature>
<evidence type="ECO:0000313" key="5">
    <source>
        <dbReference type="Proteomes" id="UP000535020"/>
    </source>
</evidence>
<keyword evidence="1 4" id="KW-0808">Transferase</keyword>
<sequence>MPNLTYIKATPNDARELSEIAFESKRNWGYPNEWMQLWKTELTLTPDYILENHVVKIFANSKLIGFFSIIEGEPTELDHLWLTPQNMRRGFGKHIFDEIRRTVSIKGKTTFRLVAEPRAKGFYDKMGGCVTSSFESKIAGRFLEVYEFFTLPDICVQNAVEADYPELFAVWENSVKATHDFLSPDDFEFFREMVRTGDVFRSVPILKSVRQNGRIIAFLGVFDENLEMLFIHDDFRGKGVGKFLIGFALNHLGVRKVEVNKDNVRAVGFYERFGFKTYKETATDGLGKPYPLLYMAI</sequence>
<dbReference type="InterPro" id="IPR000182">
    <property type="entry name" value="GNAT_dom"/>
</dbReference>
<evidence type="ECO:0000256" key="2">
    <source>
        <dbReference type="ARBA" id="ARBA00023315"/>
    </source>
</evidence>
<dbReference type="Proteomes" id="UP000535020">
    <property type="component" value="Unassembled WGS sequence"/>
</dbReference>
<dbReference type="GO" id="GO:0016747">
    <property type="term" value="F:acyltransferase activity, transferring groups other than amino-acyl groups"/>
    <property type="evidence" value="ECO:0007669"/>
    <property type="project" value="InterPro"/>
</dbReference>
<evidence type="ECO:0000256" key="1">
    <source>
        <dbReference type="ARBA" id="ARBA00022679"/>
    </source>
</evidence>
<keyword evidence="2" id="KW-0012">Acyltransferase</keyword>
<protein>
    <submittedName>
        <fullName evidence="4">GNAT family N-acetyltransferase</fullName>
    </submittedName>
</protein>
<evidence type="ECO:0000259" key="3">
    <source>
        <dbReference type="PROSITE" id="PS51186"/>
    </source>
</evidence>
<dbReference type="EMBL" id="JACBJI010000002">
    <property type="protein sequence ID" value="NYA70581.1"/>
    <property type="molecule type" value="Genomic_DNA"/>
</dbReference>
<feature type="domain" description="N-acetyltransferase" evidence="3">
    <location>
        <begin position="154"/>
        <end position="297"/>
    </location>
</feature>
<dbReference type="PANTHER" id="PTHR43800:SF1">
    <property type="entry name" value="PEPTIDYL-LYSINE N-ACETYLTRANSFERASE YJAB"/>
    <property type="match status" value="1"/>
</dbReference>
<accession>A0A7Y8Y186</accession>
<dbReference type="InterPro" id="IPR016181">
    <property type="entry name" value="Acyl_CoA_acyltransferase"/>
</dbReference>
<proteinExistence type="predicted"/>
<dbReference type="Pfam" id="PF13673">
    <property type="entry name" value="Acetyltransf_10"/>
    <property type="match status" value="1"/>
</dbReference>
<reference evidence="4 5" key="1">
    <citation type="submission" date="2020-07" db="EMBL/GenBank/DDBJ databases">
        <authorList>
            <person name="Sun Q."/>
        </authorList>
    </citation>
    <scope>NUCLEOTIDE SEQUENCE [LARGE SCALE GENOMIC DNA]</scope>
    <source>
        <strain evidence="4 5">MAH-1</strain>
    </source>
</reference>